<evidence type="ECO:0000313" key="2">
    <source>
        <dbReference type="Proteomes" id="UP000321578"/>
    </source>
</evidence>
<dbReference type="NCBIfam" id="NF040656">
    <property type="entry name" value="GHMP_GYDIA"/>
    <property type="match status" value="1"/>
</dbReference>
<keyword evidence="2" id="KW-1185">Reference proteome</keyword>
<organism evidence="1 2">
    <name type="scientific">Subsaximicrobium wynnwilliamsii</name>
    <dbReference type="NCBI Taxonomy" id="291179"/>
    <lineage>
        <taxon>Bacteria</taxon>
        <taxon>Pseudomonadati</taxon>
        <taxon>Bacteroidota</taxon>
        <taxon>Flavobacteriia</taxon>
        <taxon>Flavobacteriales</taxon>
        <taxon>Flavobacteriaceae</taxon>
        <taxon>Subsaximicrobium</taxon>
    </lineage>
</organism>
<dbReference type="InterPro" id="IPR020568">
    <property type="entry name" value="Ribosomal_Su5_D2-typ_SF"/>
</dbReference>
<gene>
    <name evidence="1" type="ORF">ESY86_09270</name>
</gene>
<proteinExistence type="predicted"/>
<accession>A0A5C6ZHJ9</accession>
<dbReference type="AlphaFoldDB" id="A0A5C6ZHJ9"/>
<dbReference type="Proteomes" id="UP000321578">
    <property type="component" value="Unassembled WGS sequence"/>
</dbReference>
<protein>
    <submittedName>
        <fullName evidence="1">GHMP kinase</fullName>
    </submittedName>
</protein>
<sequence length="313" mass="35235">MNQVPETYRSHGKLLLTGEYVVLDAAISLAVPTTFGQTLNVRPIAESRLLWKSFDEQKQVWFEASFEFHENSLKLASTSNETISNRLLQILLTAKHLNPDFLDSKSGFSVETHLEFPSNWGLGSSSTLINSIARWADVDAYKLLEDTFGGSGYDIACANAGSSLTYQLNSKMGRKISLVDFNPTFKSQLYFVHLNQKQNSREGIAQYRNNTSDKTASIERINAITREMVGCKTLNHFQKLMEEHEQIISDLIKMPPVKERLFADFNGAIKSLGAWGGDFVMVASETDPSAYFKSNGYHTMLRYSEMVTIDGRR</sequence>
<keyword evidence="1" id="KW-0808">Transferase</keyword>
<keyword evidence="1" id="KW-0418">Kinase</keyword>
<dbReference type="SUPFAM" id="SSF54211">
    <property type="entry name" value="Ribosomal protein S5 domain 2-like"/>
    <property type="match status" value="1"/>
</dbReference>
<name>A0A5C6ZHJ9_9FLAO</name>
<dbReference type="EMBL" id="VORO01000008">
    <property type="protein sequence ID" value="TXD89228.1"/>
    <property type="molecule type" value="Genomic_DNA"/>
</dbReference>
<dbReference type="InterPro" id="IPR047765">
    <property type="entry name" value="GHMP_GYDIA-like"/>
</dbReference>
<dbReference type="InterPro" id="IPR014721">
    <property type="entry name" value="Ribsml_uS5_D2-typ_fold_subgr"/>
</dbReference>
<dbReference type="RefSeq" id="WP_147086311.1">
    <property type="nucleotide sequence ID" value="NZ_VORM01000008.1"/>
</dbReference>
<evidence type="ECO:0000313" key="1">
    <source>
        <dbReference type="EMBL" id="TXD89228.1"/>
    </source>
</evidence>
<comment type="caution">
    <text evidence="1">The sequence shown here is derived from an EMBL/GenBank/DDBJ whole genome shotgun (WGS) entry which is preliminary data.</text>
</comment>
<reference evidence="1 2" key="1">
    <citation type="submission" date="2019-08" db="EMBL/GenBank/DDBJ databases">
        <title>Genomes of Subsaximicrobium wynnwilliamsii strains.</title>
        <authorList>
            <person name="Bowman J.P."/>
        </authorList>
    </citation>
    <scope>NUCLEOTIDE SEQUENCE [LARGE SCALE GENOMIC DNA]</scope>
    <source>
        <strain evidence="1 2">2-80-2</strain>
    </source>
</reference>
<dbReference type="Gene3D" id="3.30.230.10">
    <property type="match status" value="1"/>
</dbReference>
<dbReference type="OrthoDB" id="5288719at2"/>
<dbReference type="GO" id="GO:0016301">
    <property type="term" value="F:kinase activity"/>
    <property type="evidence" value="ECO:0007669"/>
    <property type="project" value="UniProtKB-KW"/>
</dbReference>